<organism evidence="1 2">
    <name type="scientific">Stylosanthes scabra</name>
    <dbReference type="NCBI Taxonomy" id="79078"/>
    <lineage>
        <taxon>Eukaryota</taxon>
        <taxon>Viridiplantae</taxon>
        <taxon>Streptophyta</taxon>
        <taxon>Embryophyta</taxon>
        <taxon>Tracheophyta</taxon>
        <taxon>Spermatophyta</taxon>
        <taxon>Magnoliopsida</taxon>
        <taxon>eudicotyledons</taxon>
        <taxon>Gunneridae</taxon>
        <taxon>Pentapetalae</taxon>
        <taxon>rosids</taxon>
        <taxon>fabids</taxon>
        <taxon>Fabales</taxon>
        <taxon>Fabaceae</taxon>
        <taxon>Papilionoideae</taxon>
        <taxon>50 kb inversion clade</taxon>
        <taxon>dalbergioids sensu lato</taxon>
        <taxon>Dalbergieae</taxon>
        <taxon>Pterocarpus clade</taxon>
        <taxon>Stylosanthes</taxon>
    </lineage>
</organism>
<evidence type="ECO:0000313" key="2">
    <source>
        <dbReference type="Proteomes" id="UP001341840"/>
    </source>
</evidence>
<dbReference type="EMBL" id="JASCZI010151461">
    <property type="protein sequence ID" value="MED6172982.1"/>
    <property type="molecule type" value="Genomic_DNA"/>
</dbReference>
<protein>
    <submittedName>
        <fullName evidence="1">Uncharacterized protein</fullName>
    </submittedName>
</protein>
<evidence type="ECO:0000313" key="1">
    <source>
        <dbReference type="EMBL" id="MED6172982.1"/>
    </source>
</evidence>
<dbReference type="Proteomes" id="UP001341840">
    <property type="component" value="Unassembled WGS sequence"/>
</dbReference>
<name>A0ABU6VHV8_9FABA</name>
<keyword evidence="2" id="KW-1185">Reference proteome</keyword>
<proteinExistence type="predicted"/>
<gene>
    <name evidence="1" type="ORF">PIB30_055119</name>
</gene>
<comment type="caution">
    <text evidence="1">The sequence shown here is derived from an EMBL/GenBank/DDBJ whole genome shotgun (WGS) entry which is preliminary data.</text>
</comment>
<accession>A0ABU6VHV8</accession>
<sequence>MVPVSSVVLSYLEQNHGSSVPACIESSVVDDSALYLLNVIVNSASGGDVSAHPIEGAFAEPFGTDVASELDFDVADLVESNEEYVVVDAIEAADAEENVNIGPVNDGLELGNGAKDAPELRDGAKVSTELVFVIELNQTEDRFPIFSVELADLNIDCNAMPCLVQFWMSAFEV</sequence>
<reference evidence="1 2" key="1">
    <citation type="journal article" date="2023" name="Plants (Basel)">
        <title>Bridging the Gap: Combining Genomics and Transcriptomics Approaches to Understand Stylosanthes scabra, an Orphan Legume from the Brazilian Caatinga.</title>
        <authorList>
            <person name="Ferreira-Neto J.R.C."/>
            <person name="da Silva M.D."/>
            <person name="Binneck E."/>
            <person name="de Melo N.F."/>
            <person name="da Silva R.H."/>
            <person name="de Melo A.L.T.M."/>
            <person name="Pandolfi V."/>
            <person name="Bustamante F.O."/>
            <person name="Brasileiro-Vidal A.C."/>
            <person name="Benko-Iseppon A.M."/>
        </authorList>
    </citation>
    <scope>NUCLEOTIDE SEQUENCE [LARGE SCALE GENOMIC DNA]</scope>
    <source>
        <tissue evidence="1">Leaves</tissue>
    </source>
</reference>